<name>A0AAY5LB13_ESOLU</name>
<proteinExistence type="inferred from homology"/>
<evidence type="ECO:0000256" key="2">
    <source>
        <dbReference type="ARBA" id="ARBA00008018"/>
    </source>
</evidence>
<dbReference type="GO" id="GO:0003723">
    <property type="term" value="F:RNA binding"/>
    <property type="evidence" value="ECO:0007669"/>
    <property type="project" value="TreeGrafter"/>
</dbReference>
<dbReference type="Proteomes" id="UP000265140">
    <property type="component" value="Chromosome 19"/>
</dbReference>
<dbReference type="GO" id="GO:0000172">
    <property type="term" value="C:ribonuclease MRP complex"/>
    <property type="evidence" value="ECO:0007669"/>
    <property type="project" value="TreeGrafter"/>
</dbReference>
<comment type="similarity">
    <text evidence="2">Belongs to the histone-like Alba family.</text>
</comment>
<sequence>MEYLSPSACPFPGLAANVLEMKVREGSKIRNLLGFVMNWTGQSVRQVVFTGSGRGITKTISCVEILKRKLGGLHQLSILQYKTVNEVWESLETEAKPNSRVTVQKTVPAISILLSKDPLDPLEPGYQAPETPPNPGYQPPHSSCPEAKRICMKERPQWK</sequence>
<dbReference type="Pfam" id="PF01918">
    <property type="entry name" value="Alba"/>
    <property type="match status" value="1"/>
</dbReference>
<keyword evidence="3" id="KW-0539">Nucleus</keyword>
<reference evidence="6" key="2">
    <citation type="submission" date="2025-08" db="UniProtKB">
        <authorList>
            <consortium name="Ensembl"/>
        </authorList>
    </citation>
    <scope>IDENTIFICATION</scope>
</reference>
<dbReference type="Ensembl" id="ENSELUT00000090791.1">
    <property type="protein sequence ID" value="ENSELUP00000096157.1"/>
    <property type="gene ID" value="ENSELUG00000035281.1"/>
</dbReference>
<evidence type="ECO:0000313" key="6">
    <source>
        <dbReference type="Ensembl" id="ENSELUP00000096157.1"/>
    </source>
</evidence>
<dbReference type="GeneTree" id="ENSGT00390000002564"/>
<dbReference type="InterPro" id="IPR036882">
    <property type="entry name" value="Alba-like_dom_sf"/>
</dbReference>
<evidence type="ECO:0000259" key="5">
    <source>
        <dbReference type="Pfam" id="PF01918"/>
    </source>
</evidence>
<dbReference type="SUPFAM" id="SSF82704">
    <property type="entry name" value="AlbA-like"/>
    <property type="match status" value="1"/>
</dbReference>
<comment type="subcellular location">
    <subcellularLocation>
        <location evidence="1">Nucleus</location>
    </subcellularLocation>
</comment>
<evidence type="ECO:0000256" key="3">
    <source>
        <dbReference type="ARBA" id="ARBA00023242"/>
    </source>
</evidence>
<dbReference type="PANTHER" id="PTHR13516">
    <property type="entry name" value="RIBONUCLEASE P SUBUNIT P25"/>
    <property type="match status" value="1"/>
</dbReference>
<dbReference type="InterPro" id="IPR002775">
    <property type="entry name" value="DNA/RNA-bd_Alba-like"/>
</dbReference>
<reference evidence="6 7" key="1">
    <citation type="submission" date="2020-02" db="EMBL/GenBank/DDBJ databases">
        <title>Esox lucius (northern pike) genome, fEsoLuc1, primary haplotype.</title>
        <authorList>
            <person name="Myers G."/>
            <person name="Karagic N."/>
            <person name="Meyer A."/>
            <person name="Pippel M."/>
            <person name="Reichard M."/>
            <person name="Winkler S."/>
            <person name="Tracey A."/>
            <person name="Sims Y."/>
            <person name="Howe K."/>
            <person name="Rhie A."/>
            <person name="Formenti G."/>
            <person name="Durbin R."/>
            <person name="Fedrigo O."/>
            <person name="Jarvis E.D."/>
        </authorList>
    </citation>
    <scope>NUCLEOTIDE SEQUENCE [LARGE SCALE GENOMIC DNA]</scope>
</reference>
<feature type="region of interest" description="Disordered" evidence="4">
    <location>
        <begin position="120"/>
        <end position="146"/>
    </location>
</feature>
<dbReference type="GO" id="GO:0001682">
    <property type="term" value="P:tRNA 5'-leader removal"/>
    <property type="evidence" value="ECO:0007669"/>
    <property type="project" value="TreeGrafter"/>
</dbReference>
<reference evidence="6" key="3">
    <citation type="submission" date="2025-09" db="UniProtKB">
        <authorList>
            <consortium name="Ensembl"/>
        </authorList>
    </citation>
    <scope>IDENTIFICATION</scope>
</reference>
<keyword evidence="7" id="KW-1185">Reference proteome</keyword>
<evidence type="ECO:0000313" key="7">
    <source>
        <dbReference type="Proteomes" id="UP000265140"/>
    </source>
</evidence>
<organism evidence="6 7">
    <name type="scientific">Esox lucius</name>
    <name type="common">Northern pike</name>
    <dbReference type="NCBI Taxonomy" id="8010"/>
    <lineage>
        <taxon>Eukaryota</taxon>
        <taxon>Metazoa</taxon>
        <taxon>Chordata</taxon>
        <taxon>Craniata</taxon>
        <taxon>Vertebrata</taxon>
        <taxon>Euteleostomi</taxon>
        <taxon>Actinopterygii</taxon>
        <taxon>Neopterygii</taxon>
        <taxon>Teleostei</taxon>
        <taxon>Protacanthopterygii</taxon>
        <taxon>Esociformes</taxon>
        <taxon>Esocidae</taxon>
        <taxon>Esox</taxon>
    </lineage>
</organism>
<accession>A0AAY5LB13</accession>
<dbReference type="InterPro" id="IPR051958">
    <property type="entry name" value="Alba-like_NAB"/>
</dbReference>
<dbReference type="GO" id="GO:0005634">
    <property type="term" value="C:nucleus"/>
    <property type="evidence" value="ECO:0007669"/>
    <property type="project" value="UniProtKB-SubCell"/>
</dbReference>
<dbReference type="PANTHER" id="PTHR13516:SF5">
    <property type="entry name" value="RIBONUCLEASE P PROTEIN SUBUNIT P25"/>
    <property type="match status" value="1"/>
</dbReference>
<dbReference type="Gene3D" id="3.30.110.20">
    <property type="entry name" value="Alba-like domain"/>
    <property type="match status" value="1"/>
</dbReference>
<evidence type="ECO:0000256" key="4">
    <source>
        <dbReference type="SAM" id="MobiDB-lite"/>
    </source>
</evidence>
<evidence type="ECO:0000256" key="1">
    <source>
        <dbReference type="ARBA" id="ARBA00004123"/>
    </source>
</evidence>
<dbReference type="AlphaFoldDB" id="A0AAY5LB13"/>
<protein>
    <submittedName>
        <fullName evidence="6">Ribonuclease P and MRP subunit p25, a</fullName>
    </submittedName>
</protein>
<feature type="domain" description="DNA/RNA-binding protein Alba-like" evidence="5">
    <location>
        <begin position="20"/>
        <end position="82"/>
    </location>
</feature>